<dbReference type="InterPro" id="IPR036116">
    <property type="entry name" value="FN3_sf"/>
</dbReference>
<evidence type="ECO:0000313" key="4">
    <source>
        <dbReference type="Proteomes" id="UP000574390"/>
    </source>
</evidence>
<organism evidence="3 4">
    <name type="scientific">Perkinsus olseni</name>
    <name type="common">Perkinsus atlanticus</name>
    <dbReference type="NCBI Taxonomy" id="32597"/>
    <lineage>
        <taxon>Eukaryota</taxon>
        <taxon>Sar</taxon>
        <taxon>Alveolata</taxon>
        <taxon>Perkinsozoa</taxon>
        <taxon>Perkinsea</taxon>
        <taxon>Perkinsida</taxon>
        <taxon>Perkinsidae</taxon>
        <taxon>Perkinsus</taxon>
    </lineage>
</organism>
<evidence type="ECO:0000259" key="2">
    <source>
        <dbReference type="PROSITE" id="PS50076"/>
    </source>
</evidence>
<dbReference type="SMART" id="SM00271">
    <property type="entry name" value="DnaJ"/>
    <property type="match status" value="1"/>
</dbReference>
<feature type="region of interest" description="Disordered" evidence="1">
    <location>
        <begin position="63"/>
        <end position="83"/>
    </location>
</feature>
<feature type="domain" description="J" evidence="2">
    <location>
        <begin position="155"/>
        <end position="236"/>
    </location>
</feature>
<evidence type="ECO:0000256" key="1">
    <source>
        <dbReference type="SAM" id="MobiDB-lite"/>
    </source>
</evidence>
<evidence type="ECO:0000313" key="3">
    <source>
        <dbReference type="EMBL" id="KAF4728060.1"/>
    </source>
</evidence>
<dbReference type="AlphaFoldDB" id="A0A7J6S7P8"/>
<accession>A0A7J6S7P8</accession>
<protein>
    <recommendedName>
        <fullName evidence="2">J domain-containing protein</fullName>
    </recommendedName>
</protein>
<dbReference type="EMBL" id="JABANM010017266">
    <property type="protein sequence ID" value="KAF4728060.1"/>
    <property type="molecule type" value="Genomic_DNA"/>
</dbReference>
<dbReference type="PROSITE" id="PS50076">
    <property type="entry name" value="DNAJ_2"/>
    <property type="match status" value="1"/>
</dbReference>
<dbReference type="InterPro" id="IPR001623">
    <property type="entry name" value="DnaJ_domain"/>
</dbReference>
<sequence length="336" mass="36772">MSPPGSPMSGVMGSPSLEATYSRFRDGDEIMERSLNGGKRLRGFFEAEARPAKVVRRLGLEEEERVGRKRKRTDGASRGPVLPPMVRRRLRSPMGKRSVTGGDGNESSRKHRRVDIGLMENDGPSGGGADVKERGVKSPLMVELERIERLPRSATLLQVLGLPRLPSNVGEVKKKLRALSKVVHPDKTANEKHLRGRAGAAFQRINSAAQEAIKLLEEATTAPPGRVQELTYRMEGEVLVVQWRPPTDVNRRTVSSYRVVASAPGTTPIEQGVVNAQGSTTDDGWVECAISSQGRRGNDTLFLRQRFQVTVNATNPSGQGPTALLHVSLNPRPPRM</sequence>
<dbReference type="SUPFAM" id="SSF46565">
    <property type="entry name" value="Chaperone J-domain"/>
    <property type="match status" value="1"/>
</dbReference>
<dbReference type="Gene3D" id="1.10.287.110">
    <property type="entry name" value="DnaJ domain"/>
    <property type="match status" value="1"/>
</dbReference>
<name>A0A7J6S7P8_PEROL</name>
<dbReference type="Proteomes" id="UP000574390">
    <property type="component" value="Unassembled WGS sequence"/>
</dbReference>
<comment type="caution">
    <text evidence="3">The sequence shown here is derived from an EMBL/GenBank/DDBJ whole genome shotgun (WGS) entry which is preliminary data.</text>
</comment>
<feature type="region of interest" description="Disordered" evidence="1">
    <location>
        <begin position="1"/>
        <end position="20"/>
    </location>
</feature>
<dbReference type="SUPFAM" id="SSF49265">
    <property type="entry name" value="Fibronectin type III"/>
    <property type="match status" value="1"/>
</dbReference>
<dbReference type="InterPro" id="IPR036869">
    <property type="entry name" value="J_dom_sf"/>
</dbReference>
<reference evidence="3 4" key="1">
    <citation type="submission" date="2020-04" db="EMBL/GenBank/DDBJ databases">
        <title>Perkinsus olseni comparative genomics.</title>
        <authorList>
            <person name="Bogema D.R."/>
        </authorList>
    </citation>
    <scope>NUCLEOTIDE SEQUENCE [LARGE SCALE GENOMIC DNA]</scope>
    <source>
        <strain evidence="3">ATCC PRA-205</strain>
    </source>
</reference>
<gene>
    <name evidence="3" type="ORF">FOZ62_027938</name>
</gene>
<feature type="compositionally biased region" description="Low complexity" evidence="1">
    <location>
        <begin position="7"/>
        <end position="16"/>
    </location>
</feature>
<proteinExistence type="predicted"/>
<feature type="region of interest" description="Disordered" evidence="1">
    <location>
        <begin position="91"/>
        <end position="110"/>
    </location>
</feature>